<protein>
    <submittedName>
        <fullName evidence="3">Aspartyl-tRNA(Asn) amidotransferase subunit A @ Glutamyl-tRNA(Gln) amidotransferase subunit A</fullName>
        <ecNumber evidence="3">6.3.5.6</ecNumber>
        <ecNumber evidence="3">6.3.5.7</ecNumber>
    </submittedName>
</protein>
<name>A0A3B0UYX0_9ZZZZ</name>
<proteinExistence type="predicted"/>
<dbReference type="SUPFAM" id="SSF75304">
    <property type="entry name" value="Amidase signature (AS) enzymes"/>
    <property type="match status" value="1"/>
</dbReference>
<dbReference type="InterPro" id="IPR000120">
    <property type="entry name" value="Amidase"/>
</dbReference>
<accession>A0A3B0UYX0</accession>
<evidence type="ECO:0000259" key="2">
    <source>
        <dbReference type="Pfam" id="PF01425"/>
    </source>
</evidence>
<gene>
    <name evidence="3" type="ORF">MNBD_CHLOROFLEXI01-4514</name>
</gene>
<dbReference type="InterPro" id="IPR036928">
    <property type="entry name" value="AS_sf"/>
</dbReference>
<keyword evidence="3" id="KW-0436">Ligase</keyword>
<feature type="region of interest" description="Disordered" evidence="1">
    <location>
        <begin position="143"/>
        <end position="162"/>
    </location>
</feature>
<dbReference type="Gene3D" id="3.90.1300.10">
    <property type="entry name" value="Amidase signature (AS) domain"/>
    <property type="match status" value="1"/>
</dbReference>
<dbReference type="GO" id="GO:0050567">
    <property type="term" value="F:glutaminyl-tRNA synthase (glutamine-hydrolyzing) activity"/>
    <property type="evidence" value="ECO:0007669"/>
    <property type="project" value="UniProtKB-EC"/>
</dbReference>
<dbReference type="EC" id="6.3.5.6" evidence="3"/>
<reference evidence="3" key="1">
    <citation type="submission" date="2018-06" db="EMBL/GenBank/DDBJ databases">
        <authorList>
            <person name="Zhirakovskaya E."/>
        </authorList>
    </citation>
    <scope>NUCLEOTIDE SEQUENCE</scope>
</reference>
<dbReference type="InterPro" id="IPR023631">
    <property type="entry name" value="Amidase_dom"/>
</dbReference>
<keyword evidence="3" id="KW-0808">Transferase</keyword>
<organism evidence="3">
    <name type="scientific">hydrothermal vent metagenome</name>
    <dbReference type="NCBI Taxonomy" id="652676"/>
    <lineage>
        <taxon>unclassified sequences</taxon>
        <taxon>metagenomes</taxon>
        <taxon>ecological metagenomes</taxon>
    </lineage>
</organism>
<evidence type="ECO:0000313" key="3">
    <source>
        <dbReference type="EMBL" id="VAW31682.1"/>
    </source>
</evidence>
<dbReference type="GO" id="GO:0016740">
    <property type="term" value="F:transferase activity"/>
    <property type="evidence" value="ECO:0007669"/>
    <property type="project" value="UniProtKB-KW"/>
</dbReference>
<feature type="domain" description="Amidase" evidence="2">
    <location>
        <begin position="57"/>
        <end position="426"/>
    </location>
</feature>
<dbReference type="PANTHER" id="PTHR11895:SF67">
    <property type="entry name" value="AMIDASE DOMAIN-CONTAINING PROTEIN"/>
    <property type="match status" value="1"/>
</dbReference>
<dbReference type="PANTHER" id="PTHR11895">
    <property type="entry name" value="TRANSAMIDASE"/>
    <property type="match status" value="1"/>
</dbReference>
<dbReference type="Pfam" id="PF01425">
    <property type="entry name" value="Amidase"/>
    <property type="match status" value="1"/>
</dbReference>
<dbReference type="GO" id="GO:0050566">
    <property type="term" value="F:asparaginyl-tRNA synthase (glutamine-hydrolyzing) activity"/>
    <property type="evidence" value="ECO:0007669"/>
    <property type="project" value="UniProtKB-EC"/>
</dbReference>
<dbReference type="AlphaFoldDB" id="A0A3B0UYX0"/>
<dbReference type="EC" id="6.3.5.7" evidence="3"/>
<evidence type="ECO:0000256" key="1">
    <source>
        <dbReference type="SAM" id="MobiDB-lite"/>
    </source>
</evidence>
<sequence length="441" mass="47537">MGLKMGKQINLDASLAVIASELRSGGWPLLDYLAALQQRFDEREPEVLAFVPENGRFPRIFQQAQQLLDQYPNPAERPSLFGIPLGVKDIFQVDGFITQAGSQLPADILQGKEAPSVTALRQAGVLVLGKTVTTEFAYFAPGATRNPHNPAHTPGGSSSGSAAAVGAGLTPLTFGTQTIGSINRPAAFCGTVGYKPTYSRIDKSGVLPLSASLDHVGCFTTDVDGMELAASLLCQHWQLVVTEKKPVLGIPEGPYLQRASDEGRRHFRQICRWLHDAGFIVKSVAAMPDFEAIAARHNLIVAAEAARFHADWFAIHEEKYHWKTAELIQRGLTIRDRQLKKAVAGRVALREALMQLMNKHSLDLWLSPSAPGVAPAGLDSTGDPVMNLPWTHAGLPTLTLPSGKNSAGLPLGLQLTGRWFGDEAMLSFATQLEPILGFATG</sequence>
<dbReference type="EMBL" id="UOEU01000269">
    <property type="protein sequence ID" value="VAW31682.1"/>
    <property type="molecule type" value="Genomic_DNA"/>
</dbReference>